<comment type="caution">
    <text evidence="3">The sequence shown here is derived from an EMBL/GenBank/DDBJ whole genome shotgun (WGS) entry which is preliminary data.</text>
</comment>
<dbReference type="EMBL" id="MCRI01000054">
    <property type="protein sequence ID" value="ODN65556.1"/>
    <property type="molecule type" value="Genomic_DNA"/>
</dbReference>
<dbReference type="STRING" id="291169.A9E74_02665"/>
<protein>
    <recommendedName>
        <fullName evidence="1">Lipopolysaccharide core heptose(I) kinase</fullName>
        <ecNumber evidence="1">2.7.1.-</ecNumber>
    </recommendedName>
</protein>
<dbReference type="GO" id="GO:0016301">
    <property type="term" value="F:kinase activity"/>
    <property type="evidence" value="ECO:0007669"/>
    <property type="project" value="UniProtKB-UniRule"/>
</dbReference>
<comment type="function">
    <text evidence="1">Kinase involved in the biosynthesis of the core oligosaccharide region of lipopolysaccharide (LPS). Catalyzes the phosphorylation of heptose I (HepI), the first heptose added to the Kdo2-lipid A module.</text>
</comment>
<name>A0A1E3GPQ3_9GAMM</name>
<dbReference type="InterPro" id="IPR017172">
    <property type="entry name" value="Lsacc_core_hep_kinase_RfaP"/>
</dbReference>
<sequence length="269" mass="31638">MALMKKNSCYLRQDLAQAWADKPVFDAVANIDGEIFRDKEGRRTLRFELNDRSYFLKYHQGVGWTEIVKNLLQMRLPIISARNEWQAIHFLEKHGIETMTLAGYGEKGINPATLRSFVITDDLVNTMSLEYVGEQWQQRPPSFATKQALIRKLANMAGTMHKNGMNHRDFYLCHFLLDERFAEHNTFEDKTPVYLIDLHRATIRHKTPKRWQIKDLGSLYFSASRVPLTKRDKLRFMQIYSGLPLRTLLKEQADLWREVQHRAQRLLAE</sequence>
<dbReference type="EC" id="2.7.1.-" evidence="1"/>
<dbReference type="NCBIfam" id="NF011703">
    <property type="entry name" value="PRK15123.1"/>
    <property type="match status" value="1"/>
</dbReference>
<evidence type="ECO:0000313" key="4">
    <source>
        <dbReference type="Proteomes" id="UP000094379"/>
    </source>
</evidence>
<dbReference type="PIRSF" id="PIRSF037318">
    <property type="entry name" value="RfaP"/>
    <property type="match status" value="1"/>
</dbReference>
<dbReference type="SUPFAM" id="SSF56112">
    <property type="entry name" value="Protein kinase-like (PK-like)"/>
    <property type="match status" value="1"/>
</dbReference>
<comment type="similarity">
    <text evidence="1">Belongs to the protein kinase superfamily. KdkA/rfaP family.</text>
</comment>
<organism evidence="3 4">
    <name type="scientific">Methylophaga muralis</name>
    <dbReference type="NCBI Taxonomy" id="291169"/>
    <lineage>
        <taxon>Bacteria</taxon>
        <taxon>Pseudomonadati</taxon>
        <taxon>Pseudomonadota</taxon>
        <taxon>Gammaproteobacteria</taxon>
        <taxon>Thiotrichales</taxon>
        <taxon>Piscirickettsiaceae</taxon>
        <taxon>Methylophaga</taxon>
    </lineage>
</organism>
<evidence type="ECO:0000256" key="1">
    <source>
        <dbReference type="PIRNR" id="PIRNR037318"/>
    </source>
</evidence>
<evidence type="ECO:0000256" key="2">
    <source>
        <dbReference type="PIRSR" id="PIRSR037318-50"/>
    </source>
</evidence>
<dbReference type="Proteomes" id="UP000094379">
    <property type="component" value="Unassembled WGS sequence"/>
</dbReference>
<evidence type="ECO:0000313" key="3">
    <source>
        <dbReference type="EMBL" id="ODN65556.1"/>
    </source>
</evidence>
<gene>
    <name evidence="3" type="primary">rfaP</name>
    <name evidence="3" type="ORF">A9E74_02665</name>
</gene>
<keyword evidence="1" id="KW-0448">Lipopolysaccharide biosynthesis</keyword>
<dbReference type="PATRIC" id="fig|291169.3.peg.2690"/>
<reference evidence="3 4" key="1">
    <citation type="submission" date="2016-07" db="EMBL/GenBank/DDBJ databases">
        <title>Draft Genome Sequence of Methylophaga muralis Bur 1.</title>
        <authorList>
            <person name="Vasilenko O.V."/>
            <person name="Doronina N.V."/>
            <person name="Shmareva M.N."/>
            <person name="Tarlachkov S.V."/>
            <person name="Mustakhimov I."/>
            <person name="Trotsenko Y.A."/>
        </authorList>
    </citation>
    <scope>NUCLEOTIDE SEQUENCE [LARGE SCALE GENOMIC DNA]</scope>
    <source>
        <strain evidence="3 4">Bur 1</strain>
    </source>
</reference>
<keyword evidence="4" id="KW-1185">Reference proteome</keyword>
<dbReference type="Pfam" id="PF06293">
    <property type="entry name" value="Kdo"/>
    <property type="match status" value="1"/>
</dbReference>
<dbReference type="UniPathway" id="UPA00958"/>
<feature type="active site" evidence="2">
    <location>
        <position position="169"/>
    </location>
</feature>
<dbReference type="InterPro" id="IPR011009">
    <property type="entry name" value="Kinase-like_dom_sf"/>
</dbReference>
<accession>A0A1E3GPQ3</accession>
<dbReference type="GO" id="GO:0005524">
    <property type="term" value="F:ATP binding"/>
    <property type="evidence" value="ECO:0007669"/>
    <property type="project" value="UniProtKB-UniRule"/>
</dbReference>
<keyword evidence="1" id="KW-0067">ATP-binding</keyword>
<keyword evidence="1" id="KW-0547">Nucleotide-binding</keyword>
<dbReference type="AlphaFoldDB" id="A0A1E3GPQ3"/>
<dbReference type="GO" id="GO:0009244">
    <property type="term" value="P:lipopolysaccharide core region biosynthetic process"/>
    <property type="evidence" value="ECO:0007669"/>
    <property type="project" value="UniProtKB-UniRule"/>
</dbReference>
<proteinExistence type="inferred from homology"/>
<keyword evidence="1 3" id="KW-0808">Transferase</keyword>
<keyword evidence="1 3" id="KW-0418">Kinase</keyword>
<comment type="pathway">
    <text evidence="1">Bacterial outer membrane biogenesis; LPS core biosynthesis.</text>
</comment>